<dbReference type="PANTHER" id="PTHR43267:SF1">
    <property type="entry name" value="TRNA THREONYLCARBAMOYLADENOSINE DEHYDRATASE"/>
    <property type="match status" value="1"/>
</dbReference>
<keyword evidence="3" id="KW-1185">Reference proteome</keyword>
<reference evidence="2 3" key="1">
    <citation type="submission" date="2021-06" db="EMBL/GenBank/DDBJ databases">
        <title>Description of novel taxa of the family Lachnospiraceae.</title>
        <authorList>
            <person name="Chaplin A.V."/>
            <person name="Sokolova S.R."/>
            <person name="Pikina A.P."/>
            <person name="Korzhanova M."/>
            <person name="Belova V."/>
            <person name="Korostin D."/>
            <person name="Efimov B.A."/>
        </authorList>
    </citation>
    <scope>NUCLEOTIDE SEQUENCE [LARGE SCALE GENOMIC DNA]</scope>
    <source>
        <strain evidence="2 3">ASD4241</strain>
    </source>
</reference>
<accession>A0ABS6KDH9</accession>
<sequence>MIDEFSRTRMLLGGAGVDKLKNSRVLVFGVGGVGSHCIEALARSGVGTLILVDHDTVSLTNINRQVVALHSTIGRQKTEVMRERILDIHPGAHVQTFHTFVLEENAADLITEDLDYVVDAVDTVTAKLSIAEHCNRTGIPLISSMGTGNKLDPSRFRIADICETSVCPLCRVMRRELKKRGIPKLKVLYSDEQPIDTKAVQTDEDAGEKKSIPGSVAFVPPVAGILIAREVIMDLCASPGK</sequence>
<dbReference type="RefSeq" id="WP_158352966.1">
    <property type="nucleotide sequence ID" value="NZ_JAHQCX010000020.1"/>
</dbReference>
<dbReference type="InterPro" id="IPR045886">
    <property type="entry name" value="ThiF/MoeB/HesA"/>
</dbReference>
<protein>
    <submittedName>
        <fullName evidence="2">tRNA threonylcarbamoyladenosine dehydratase</fullName>
    </submittedName>
</protein>
<comment type="caution">
    <text evidence="2">The sequence shown here is derived from an EMBL/GenBank/DDBJ whole genome shotgun (WGS) entry which is preliminary data.</text>
</comment>
<dbReference type="Pfam" id="PF00899">
    <property type="entry name" value="ThiF"/>
    <property type="match status" value="1"/>
</dbReference>
<gene>
    <name evidence="2" type="ORF">KTH90_21440</name>
</gene>
<dbReference type="InterPro" id="IPR000594">
    <property type="entry name" value="ThiF_NAD_FAD-bd"/>
</dbReference>
<name>A0ABS6KDH9_9FIRM</name>
<evidence type="ECO:0000313" key="2">
    <source>
        <dbReference type="EMBL" id="MBU9728560.1"/>
    </source>
</evidence>
<dbReference type="EMBL" id="JAHQCX010000020">
    <property type="protein sequence ID" value="MBU9728560.1"/>
    <property type="molecule type" value="Genomic_DNA"/>
</dbReference>
<dbReference type="CDD" id="cd00755">
    <property type="entry name" value="YgdL_like"/>
    <property type="match status" value="1"/>
</dbReference>
<feature type="domain" description="THIF-type NAD/FAD binding fold" evidence="1">
    <location>
        <begin position="6"/>
        <end position="232"/>
    </location>
</feature>
<dbReference type="InterPro" id="IPR035985">
    <property type="entry name" value="Ubiquitin-activating_enz"/>
</dbReference>
<dbReference type="Proteomes" id="UP001314681">
    <property type="component" value="Unassembled WGS sequence"/>
</dbReference>
<dbReference type="Gene3D" id="3.40.50.720">
    <property type="entry name" value="NAD(P)-binding Rossmann-like Domain"/>
    <property type="match status" value="1"/>
</dbReference>
<dbReference type="PANTHER" id="PTHR43267">
    <property type="entry name" value="TRNA THREONYLCARBAMOYLADENOSINE DEHYDRATASE"/>
    <property type="match status" value="1"/>
</dbReference>
<dbReference type="SUPFAM" id="SSF69572">
    <property type="entry name" value="Activating enzymes of the ubiquitin-like proteins"/>
    <property type="match status" value="1"/>
</dbReference>
<proteinExistence type="predicted"/>
<organism evidence="2 3">
    <name type="scientific">Diplocloster modestus</name>
    <dbReference type="NCBI Taxonomy" id="2850322"/>
    <lineage>
        <taxon>Bacteria</taxon>
        <taxon>Bacillati</taxon>
        <taxon>Bacillota</taxon>
        <taxon>Clostridia</taxon>
        <taxon>Lachnospirales</taxon>
        <taxon>Lachnospiraceae</taxon>
        <taxon>Diplocloster</taxon>
    </lineage>
</organism>
<evidence type="ECO:0000259" key="1">
    <source>
        <dbReference type="Pfam" id="PF00899"/>
    </source>
</evidence>
<evidence type="ECO:0000313" key="3">
    <source>
        <dbReference type="Proteomes" id="UP001314681"/>
    </source>
</evidence>